<dbReference type="OrthoDB" id="3205788at2759"/>
<proteinExistence type="predicted"/>
<feature type="compositionally biased region" description="Basic and acidic residues" evidence="1">
    <location>
        <begin position="104"/>
        <end position="113"/>
    </location>
</feature>
<protein>
    <submittedName>
        <fullName evidence="2">Uncharacterized protein</fullName>
    </submittedName>
</protein>
<sequence length="607" mass="67061">MRMQTRSMNKVPIASSSSESEESVEMDAPRGTSTGTGKGEVGSRSRGQDDAGESGGRSHANVDVDRDEGIDSLVEDHSRANTDVGHRSRSADVGNISSSVQDDAVEHGSRNDAVEETSSMGPPASVYEDGSNRETDFHQSSPDLLGFESPRRFSRAQTTRSPSPKLNPAQFFGDWVQLDLMDADEPLVTGSRDSKPMIWAESTDADGLGDIPLAWMKTEPVSPKLAWTPPVSDSINIDFDSFWSRIGQNFTAEQKETLMRRSEKMKDVKMKPAGSVSETTGPRSPKKVPVNDNGLFTARGSQPSRTAVSTPRIPAAAKGKGRAPQGETEHVIRIEHISEDELEADEARLRQIEADALLAMRLQNELPHIPDSFPPGPRFENTPRQAGTSKAHAAQAEERQIHRDRILAEQLHNAEFEEAKQARQARRGTGNVPEQPETQTRTVKRESRGREGDDAKQRKSQKAQTHSRDLLEHTPKPYLKATDQFPADSILHKATHRRRHETPPSSSDDSDSSSSSSDIPSIFRGTFGPGRKKHRKRKSKKVSKKPKRDPSPSDSSSGKSSRSSSSRSWDSDSFDSDWEAFIPPSEADSNASERTKRQKKRDKQNYL</sequence>
<feature type="region of interest" description="Disordered" evidence="1">
    <location>
        <begin position="263"/>
        <end position="327"/>
    </location>
</feature>
<feature type="region of interest" description="Disordered" evidence="1">
    <location>
        <begin position="368"/>
        <end position="398"/>
    </location>
</feature>
<feature type="compositionally biased region" description="Basic residues" evidence="1">
    <location>
        <begin position="596"/>
        <end position="607"/>
    </location>
</feature>
<dbReference type="AlphaFoldDB" id="A0A8H6S740"/>
<dbReference type="GeneID" id="59350360"/>
<feature type="compositionally biased region" description="Basic and acidic residues" evidence="1">
    <location>
        <begin position="466"/>
        <end position="475"/>
    </location>
</feature>
<reference evidence="2" key="1">
    <citation type="submission" date="2020-05" db="EMBL/GenBank/DDBJ databases">
        <title>Mycena genomes resolve the evolution of fungal bioluminescence.</title>
        <authorList>
            <person name="Tsai I.J."/>
        </authorList>
    </citation>
    <scope>NUCLEOTIDE SEQUENCE</scope>
    <source>
        <strain evidence="2">171206Taipei</strain>
    </source>
</reference>
<dbReference type="RefSeq" id="XP_037215676.1">
    <property type="nucleotide sequence ID" value="XM_037367844.1"/>
</dbReference>
<evidence type="ECO:0000313" key="3">
    <source>
        <dbReference type="Proteomes" id="UP000636479"/>
    </source>
</evidence>
<feature type="compositionally biased region" description="Low complexity" evidence="1">
    <location>
        <begin position="552"/>
        <end position="568"/>
    </location>
</feature>
<feature type="compositionally biased region" description="Basic residues" evidence="1">
    <location>
        <begin position="530"/>
        <end position="547"/>
    </location>
</feature>
<feature type="compositionally biased region" description="Basic and acidic residues" evidence="1">
    <location>
        <begin position="443"/>
        <end position="457"/>
    </location>
</feature>
<organism evidence="2 3">
    <name type="scientific">Mycena indigotica</name>
    <dbReference type="NCBI Taxonomy" id="2126181"/>
    <lineage>
        <taxon>Eukaryota</taxon>
        <taxon>Fungi</taxon>
        <taxon>Dikarya</taxon>
        <taxon>Basidiomycota</taxon>
        <taxon>Agaricomycotina</taxon>
        <taxon>Agaricomycetes</taxon>
        <taxon>Agaricomycetidae</taxon>
        <taxon>Agaricales</taxon>
        <taxon>Marasmiineae</taxon>
        <taxon>Mycenaceae</taxon>
        <taxon>Mycena</taxon>
    </lineage>
</organism>
<feature type="region of interest" description="Disordered" evidence="1">
    <location>
        <begin position="418"/>
        <end position="607"/>
    </location>
</feature>
<feature type="compositionally biased region" description="Polar residues" evidence="1">
    <location>
        <begin position="299"/>
        <end position="309"/>
    </location>
</feature>
<dbReference type="EMBL" id="JACAZF010000010">
    <property type="protein sequence ID" value="KAF7293513.1"/>
    <property type="molecule type" value="Genomic_DNA"/>
</dbReference>
<comment type="caution">
    <text evidence="2">The sequence shown here is derived from an EMBL/GenBank/DDBJ whole genome shotgun (WGS) entry which is preliminary data.</text>
</comment>
<dbReference type="Proteomes" id="UP000636479">
    <property type="component" value="Unassembled WGS sequence"/>
</dbReference>
<accession>A0A8H6S740</accession>
<feature type="region of interest" description="Disordered" evidence="1">
    <location>
        <begin position="1"/>
        <end position="168"/>
    </location>
</feature>
<feature type="compositionally biased region" description="Basic and acidic residues" evidence="1">
    <location>
        <begin position="60"/>
        <end position="90"/>
    </location>
</feature>
<keyword evidence="3" id="KW-1185">Reference proteome</keyword>
<gene>
    <name evidence="2" type="ORF">MIND_01129500</name>
</gene>
<name>A0A8H6S740_9AGAR</name>
<feature type="compositionally biased region" description="Polar residues" evidence="1">
    <location>
        <begin position="155"/>
        <end position="164"/>
    </location>
</feature>
<evidence type="ECO:0000313" key="2">
    <source>
        <dbReference type="EMBL" id="KAF7293513.1"/>
    </source>
</evidence>
<evidence type="ECO:0000256" key="1">
    <source>
        <dbReference type="SAM" id="MobiDB-lite"/>
    </source>
</evidence>